<dbReference type="InterPro" id="IPR007110">
    <property type="entry name" value="Ig-like_dom"/>
</dbReference>
<feature type="signal peptide" evidence="4">
    <location>
        <begin position="1"/>
        <end position="22"/>
    </location>
</feature>
<evidence type="ECO:0000259" key="5">
    <source>
        <dbReference type="PROSITE" id="PS50835"/>
    </source>
</evidence>
<reference evidence="6" key="2">
    <citation type="submission" date="2025-09" db="UniProtKB">
        <authorList>
            <consortium name="Ensembl"/>
        </authorList>
    </citation>
    <scope>IDENTIFICATION</scope>
</reference>
<feature type="chain" id="PRO_5018732593" description="Ig-like domain-containing protein" evidence="4">
    <location>
        <begin position="23"/>
        <end position="171"/>
    </location>
</feature>
<comment type="subcellular location">
    <subcellularLocation>
        <location evidence="1">Membrane</location>
    </subcellularLocation>
</comment>
<evidence type="ECO:0000256" key="1">
    <source>
        <dbReference type="ARBA" id="ARBA00004370"/>
    </source>
</evidence>
<dbReference type="GO" id="GO:0050852">
    <property type="term" value="P:T cell receptor signaling pathway"/>
    <property type="evidence" value="ECO:0007669"/>
    <property type="project" value="TreeGrafter"/>
</dbReference>
<dbReference type="Proteomes" id="UP000265020">
    <property type="component" value="Unassembled WGS sequence"/>
</dbReference>
<sequence>FFRAVLITFCVCFSTVSHHSLAGIVEVHEGAESVQLPYQYSGDIPEVNPSVLWTRNDLNPKIIHRQREEGADPSDQNQLYRKRTSMNPDFLDTGNFRLTLRKPQLSDSGNYTCTISDGRVELKLAQVQLEVKGEQSRLDLIFSANSEITGVVIFYLYIMNIQFTRLGVIVK</sequence>
<dbReference type="Ensembl" id="ENSCVAT00000010581.1">
    <property type="protein sequence ID" value="ENSCVAP00000021926.1"/>
    <property type="gene ID" value="ENSCVAG00000004276.1"/>
</dbReference>
<accession>A0A3Q2DQ64</accession>
<evidence type="ECO:0000313" key="7">
    <source>
        <dbReference type="Proteomes" id="UP000265020"/>
    </source>
</evidence>
<dbReference type="Gene3D" id="2.60.40.10">
    <property type="entry name" value="Immunoglobulins"/>
    <property type="match status" value="1"/>
</dbReference>
<dbReference type="PROSITE" id="PS50835">
    <property type="entry name" value="IG_LIKE"/>
    <property type="match status" value="1"/>
</dbReference>
<dbReference type="InterPro" id="IPR003599">
    <property type="entry name" value="Ig_sub"/>
</dbReference>
<dbReference type="InterPro" id="IPR050504">
    <property type="entry name" value="IgSF_BTN/MOG"/>
</dbReference>
<reference evidence="6" key="1">
    <citation type="submission" date="2025-08" db="UniProtKB">
        <authorList>
            <consortium name="Ensembl"/>
        </authorList>
    </citation>
    <scope>IDENTIFICATION</scope>
</reference>
<organism evidence="6 7">
    <name type="scientific">Cyprinodon variegatus</name>
    <name type="common">Sheepshead minnow</name>
    <dbReference type="NCBI Taxonomy" id="28743"/>
    <lineage>
        <taxon>Eukaryota</taxon>
        <taxon>Metazoa</taxon>
        <taxon>Chordata</taxon>
        <taxon>Craniata</taxon>
        <taxon>Vertebrata</taxon>
        <taxon>Euteleostomi</taxon>
        <taxon>Actinopterygii</taxon>
        <taxon>Neopterygii</taxon>
        <taxon>Teleostei</taxon>
        <taxon>Neoteleostei</taxon>
        <taxon>Acanthomorphata</taxon>
        <taxon>Ovalentaria</taxon>
        <taxon>Atherinomorphae</taxon>
        <taxon>Cyprinodontiformes</taxon>
        <taxon>Cyprinodontidae</taxon>
        <taxon>Cyprinodon</taxon>
    </lineage>
</organism>
<dbReference type="Pfam" id="PF07686">
    <property type="entry name" value="V-set"/>
    <property type="match status" value="1"/>
</dbReference>
<dbReference type="InterPro" id="IPR013106">
    <property type="entry name" value="Ig_V-set"/>
</dbReference>
<dbReference type="SMART" id="SM00409">
    <property type="entry name" value="IG"/>
    <property type="match status" value="1"/>
</dbReference>
<keyword evidence="3" id="KW-0393">Immunoglobulin domain</keyword>
<name>A0A3Q2DQ64_CYPVA</name>
<keyword evidence="7" id="KW-1185">Reference proteome</keyword>
<keyword evidence="4" id="KW-0732">Signal</keyword>
<dbReference type="GO" id="GO:0009897">
    <property type="term" value="C:external side of plasma membrane"/>
    <property type="evidence" value="ECO:0007669"/>
    <property type="project" value="TreeGrafter"/>
</dbReference>
<dbReference type="OMA" id="EQNQHYS"/>
<evidence type="ECO:0000256" key="4">
    <source>
        <dbReference type="SAM" id="SignalP"/>
    </source>
</evidence>
<evidence type="ECO:0000256" key="2">
    <source>
        <dbReference type="ARBA" id="ARBA00023136"/>
    </source>
</evidence>
<dbReference type="AlphaFoldDB" id="A0A3Q2DQ64"/>
<keyword evidence="2" id="KW-0472">Membrane</keyword>
<dbReference type="PANTHER" id="PTHR24100">
    <property type="entry name" value="BUTYROPHILIN"/>
    <property type="match status" value="1"/>
</dbReference>
<evidence type="ECO:0000313" key="6">
    <source>
        <dbReference type="Ensembl" id="ENSCVAP00000021926.1"/>
    </source>
</evidence>
<dbReference type="GO" id="GO:0005102">
    <property type="term" value="F:signaling receptor binding"/>
    <property type="evidence" value="ECO:0007669"/>
    <property type="project" value="TreeGrafter"/>
</dbReference>
<proteinExistence type="predicted"/>
<dbReference type="InterPro" id="IPR013783">
    <property type="entry name" value="Ig-like_fold"/>
</dbReference>
<protein>
    <recommendedName>
        <fullName evidence="5">Ig-like domain-containing protein</fullName>
    </recommendedName>
</protein>
<dbReference type="InterPro" id="IPR036179">
    <property type="entry name" value="Ig-like_dom_sf"/>
</dbReference>
<evidence type="ECO:0000256" key="3">
    <source>
        <dbReference type="ARBA" id="ARBA00023319"/>
    </source>
</evidence>
<dbReference type="SUPFAM" id="SSF48726">
    <property type="entry name" value="Immunoglobulin"/>
    <property type="match status" value="1"/>
</dbReference>
<dbReference type="GeneTree" id="ENSGT01150000287806"/>
<dbReference type="GO" id="GO:0001817">
    <property type="term" value="P:regulation of cytokine production"/>
    <property type="evidence" value="ECO:0007669"/>
    <property type="project" value="TreeGrafter"/>
</dbReference>
<feature type="domain" description="Ig-like" evidence="5">
    <location>
        <begin position="26"/>
        <end position="125"/>
    </location>
</feature>